<evidence type="ECO:0000313" key="1">
    <source>
        <dbReference type="EMBL" id="OLQ95137.1"/>
    </source>
</evidence>
<protein>
    <submittedName>
        <fullName evidence="1">Uncharacterized protein</fullName>
    </submittedName>
</protein>
<name>A0ABX3FQ52_9VIBR</name>
<gene>
    <name evidence="1" type="ORF">BIY20_21435</name>
</gene>
<proteinExistence type="predicted"/>
<organism evidence="1 2">
    <name type="scientific">Vibrio panuliri</name>
    <dbReference type="NCBI Taxonomy" id="1381081"/>
    <lineage>
        <taxon>Bacteria</taxon>
        <taxon>Pseudomonadati</taxon>
        <taxon>Pseudomonadota</taxon>
        <taxon>Gammaproteobacteria</taxon>
        <taxon>Vibrionales</taxon>
        <taxon>Vibrionaceae</taxon>
        <taxon>Vibrio</taxon>
    </lineage>
</organism>
<keyword evidence="2" id="KW-1185">Reference proteome</keyword>
<dbReference type="Proteomes" id="UP000186039">
    <property type="component" value="Unassembled WGS sequence"/>
</dbReference>
<sequence>MSFVRTTQGDFVYDAHSLSGIIERIDSDLPRRVEYLKKEPIVTVGYMTSLDMNTPMRYQTVRVQEERNSKLVGILLAHPRSAISKSEIVSHLNYFHHRSGEAIDFFCVGYGAYWPDNHYPDQDSTARVDGVDWLFSEKAFSDVIQELESESKWQYSGETELLLISARKEEDGNTSMDYSSAIVCNLEAMQKDQAFTSVRSFFEGIFRFAKKNSCSDETWGLSDQQGLKVGQSAIKDAVLSLLPKNLKDSYKKAEHYAVRNIA</sequence>
<accession>A0ABX3FQ52</accession>
<reference evidence="1 2" key="1">
    <citation type="submission" date="2016-09" db="EMBL/GenBank/DDBJ databases">
        <title>Genomic Taxonomy of the Vibrionaceae.</title>
        <authorList>
            <person name="Gonzalez-Castillo A."/>
            <person name="Gomez-Gil B."/>
            <person name="Enciso-Ibarra K."/>
        </authorList>
    </citation>
    <scope>NUCLEOTIDE SEQUENCE [LARGE SCALE GENOMIC DNA]</scope>
    <source>
        <strain evidence="1 2">CAIM 1902</strain>
    </source>
</reference>
<dbReference type="EMBL" id="MJMH01000096">
    <property type="protein sequence ID" value="OLQ95137.1"/>
    <property type="molecule type" value="Genomic_DNA"/>
</dbReference>
<evidence type="ECO:0000313" key="2">
    <source>
        <dbReference type="Proteomes" id="UP000186039"/>
    </source>
</evidence>
<comment type="caution">
    <text evidence="1">The sequence shown here is derived from an EMBL/GenBank/DDBJ whole genome shotgun (WGS) entry which is preliminary data.</text>
</comment>